<dbReference type="Gene3D" id="3.40.720.10">
    <property type="entry name" value="Alkaline Phosphatase, subunit A"/>
    <property type="match status" value="1"/>
</dbReference>
<accession>A0A1T0CTB5</accession>
<feature type="domain" description="Phosphoethanolamine transferase N-terminal" evidence="10">
    <location>
        <begin position="58"/>
        <end position="205"/>
    </location>
</feature>
<dbReference type="EMBL" id="MUYV01000005">
    <property type="protein sequence ID" value="OOS25371.1"/>
    <property type="molecule type" value="Genomic_DNA"/>
</dbReference>
<evidence type="ECO:0000256" key="6">
    <source>
        <dbReference type="ARBA" id="ARBA00022989"/>
    </source>
</evidence>
<dbReference type="Pfam" id="PF08019">
    <property type="entry name" value="EptA_B_N"/>
    <property type="match status" value="1"/>
</dbReference>
<evidence type="ECO:0000256" key="3">
    <source>
        <dbReference type="ARBA" id="ARBA00022519"/>
    </source>
</evidence>
<evidence type="ECO:0000256" key="5">
    <source>
        <dbReference type="ARBA" id="ARBA00022692"/>
    </source>
</evidence>
<dbReference type="RefSeq" id="WP_078317642.1">
    <property type="nucleotide sequence ID" value="NZ_MUYV01000005.1"/>
</dbReference>
<comment type="caution">
    <text evidence="11">The sequence shown here is derived from an EMBL/GenBank/DDBJ whole genome shotgun (WGS) entry which is preliminary data.</text>
</comment>
<evidence type="ECO:0000313" key="12">
    <source>
        <dbReference type="Proteomes" id="UP000190683"/>
    </source>
</evidence>
<dbReference type="AlphaFoldDB" id="A0A1T0CTB5"/>
<comment type="subcellular location">
    <subcellularLocation>
        <location evidence="1">Cell inner membrane</location>
        <topology evidence="1">Multi-pass membrane protein</topology>
    </subcellularLocation>
</comment>
<dbReference type="GO" id="GO:0005886">
    <property type="term" value="C:plasma membrane"/>
    <property type="evidence" value="ECO:0007669"/>
    <property type="project" value="UniProtKB-SubCell"/>
</dbReference>
<feature type="transmembrane region" description="Helical" evidence="8">
    <location>
        <begin position="159"/>
        <end position="181"/>
    </location>
</feature>
<reference evidence="11 12" key="1">
    <citation type="submission" date="2017-02" db="EMBL/GenBank/DDBJ databases">
        <title>Draft genome sequence of Moraxella porci CCUG 54912T type strain.</title>
        <authorList>
            <person name="Salva-Serra F."/>
            <person name="Engstrom-Jakobsson H."/>
            <person name="Thorell K."/>
            <person name="Jaen-Luchoro D."/>
            <person name="Gonzales-Siles L."/>
            <person name="Karlsson R."/>
            <person name="Yazdan S."/>
            <person name="Boulund F."/>
            <person name="Johnning A."/>
            <person name="Engstrand L."/>
            <person name="Kristiansson E."/>
            <person name="Moore E."/>
        </authorList>
    </citation>
    <scope>NUCLEOTIDE SEQUENCE [LARGE SCALE GENOMIC DNA]</scope>
    <source>
        <strain evidence="11 12">CCUG 54912</strain>
    </source>
</reference>
<dbReference type="InterPro" id="IPR058130">
    <property type="entry name" value="PEA_transf_C"/>
</dbReference>
<dbReference type="NCBIfam" id="NF028537">
    <property type="entry name" value="P_eth_NH2_trans"/>
    <property type="match status" value="1"/>
</dbReference>
<name>A0A1T0CTB5_9GAMM</name>
<feature type="domain" description="Sulfatase N-terminal" evidence="9">
    <location>
        <begin position="237"/>
        <end position="527"/>
    </location>
</feature>
<proteinExistence type="predicted"/>
<evidence type="ECO:0000256" key="8">
    <source>
        <dbReference type="SAM" id="Phobius"/>
    </source>
</evidence>
<keyword evidence="3" id="KW-0997">Cell inner membrane</keyword>
<dbReference type="PANTHER" id="PTHR30443:SF0">
    <property type="entry name" value="PHOSPHOETHANOLAMINE TRANSFERASE EPTA"/>
    <property type="match status" value="1"/>
</dbReference>
<gene>
    <name evidence="11" type="ORF">B0681_04965</name>
</gene>
<evidence type="ECO:0000256" key="4">
    <source>
        <dbReference type="ARBA" id="ARBA00022679"/>
    </source>
</evidence>
<evidence type="ECO:0000256" key="1">
    <source>
        <dbReference type="ARBA" id="ARBA00004429"/>
    </source>
</evidence>
<dbReference type="GO" id="GO:0009244">
    <property type="term" value="P:lipopolysaccharide core region biosynthetic process"/>
    <property type="evidence" value="ECO:0007669"/>
    <property type="project" value="TreeGrafter"/>
</dbReference>
<evidence type="ECO:0000259" key="10">
    <source>
        <dbReference type="Pfam" id="PF08019"/>
    </source>
</evidence>
<evidence type="ECO:0000256" key="7">
    <source>
        <dbReference type="ARBA" id="ARBA00023136"/>
    </source>
</evidence>
<evidence type="ECO:0000313" key="11">
    <source>
        <dbReference type="EMBL" id="OOS25371.1"/>
    </source>
</evidence>
<feature type="transmembrane region" description="Helical" evidence="8">
    <location>
        <begin position="76"/>
        <end position="98"/>
    </location>
</feature>
<dbReference type="SUPFAM" id="SSF53649">
    <property type="entry name" value="Alkaline phosphatase-like"/>
    <property type="match status" value="1"/>
</dbReference>
<keyword evidence="7 8" id="KW-0472">Membrane</keyword>
<keyword evidence="6 8" id="KW-1133">Transmembrane helix</keyword>
<keyword evidence="5 8" id="KW-0812">Transmembrane</keyword>
<dbReference type="InterPro" id="IPR012549">
    <property type="entry name" value="EptA-like_N"/>
</dbReference>
<dbReference type="PANTHER" id="PTHR30443">
    <property type="entry name" value="INNER MEMBRANE PROTEIN"/>
    <property type="match status" value="1"/>
</dbReference>
<keyword evidence="4 11" id="KW-0808">Transferase</keyword>
<feature type="transmembrane region" description="Helical" evidence="8">
    <location>
        <begin position="46"/>
        <end position="69"/>
    </location>
</feature>
<dbReference type="CDD" id="cd16017">
    <property type="entry name" value="LptA"/>
    <property type="match status" value="1"/>
</dbReference>
<sequence length="540" mass="60368">MLNFLHPKHRSINPYLLMLIVAVFLTISANVTFFKQVVLVYPIADHLLFVASLTVVLCGVLALVIGLFSYRYTLKFVLIFMIMVAAITSYFTDTYGTVYDTNMLQNALQTDSSETKDLLNLGFLVRILLLGVLPSLLILKLPVHFANFKTNAFQRLGYLLLSLGLILVPILSFSEAFASFFREHKPLRSYTNPAMPIYAVGKLASIEYKKATAPKDLTYHAKDAAQTTTSTQRKPKLIVMVVGETARADHVSLNGYSKDTFVQLSSMDHLTSFKNVISCGTSTAYSVPCMFSYLGADDYNVDTANYHENSLDTLHRLGVNVLWRDNNSDSKGVMDKLPADLYQNYKTSDLNHECTNAHQECRDIGMLIGLDDYVAQTAKNSNQDVLIVLHQMGNHGPAYYKRYNEAFEKFTPVCRDNDLAKCDTSHVINAYDNALVATDDFLKQTIDWLKTHQASHDVTLLYVSDHGESLGENGVYLHGMPNTFAPKAQKHVAAFLWTANPAIHAVSNQAPLTHDAITPTLLRLFDVKTKATENQAMFIE</sequence>
<dbReference type="InterPro" id="IPR040423">
    <property type="entry name" value="PEA_transferase"/>
</dbReference>
<dbReference type="InterPro" id="IPR000917">
    <property type="entry name" value="Sulfatase_N"/>
</dbReference>
<organism evidence="11 12">
    <name type="scientific">Moraxella porci DSM 25326</name>
    <dbReference type="NCBI Taxonomy" id="573983"/>
    <lineage>
        <taxon>Bacteria</taxon>
        <taxon>Pseudomonadati</taxon>
        <taxon>Pseudomonadota</taxon>
        <taxon>Gammaproteobacteria</taxon>
        <taxon>Moraxellales</taxon>
        <taxon>Moraxellaceae</taxon>
        <taxon>Moraxella</taxon>
    </lineage>
</organism>
<feature type="transmembrane region" description="Helical" evidence="8">
    <location>
        <begin position="12"/>
        <end position="34"/>
    </location>
</feature>
<protein>
    <submittedName>
        <fullName evidence="11">MCR-1 family phosphoethanolamine--lipid A transferase</fullName>
    </submittedName>
</protein>
<evidence type="ECO:0000259" key="9">
    <source>
        <dbReference type="Pfam" id="PF00884"/>
    </source>
</evidence>
<dbReference type="GO" id="GO:0016776">
    <property type="term" value="F:phosphotransferase activity, phosphate group as acceptor"/>
    <property type="evidence" value="ECO:0007669"/>
    <property type="project" value="TreeGrafter"/>
</dbReference>
<dbReference type="InterPro" id="IPR017850">
    <property type="entry name" value="Alkaline_phosphatase_core_sf"/>
</dbReference>
<dbReference type="Proteomes" id="UP000190683">
    <property type="component" value="Unassembled WGS sequence"/>
</dbReference>
<evidence type="ECO:0000256" key="2">
    <source>
        <dbReference type="ARBA" id="ARBA00022475"/>
    </source>
</evidence>
<keyword evidence="12" id="KW-1185">Reference proteome</keyword>
<feature type="transmembrane region" description="Helical" evidence="8">
    <location>
        <begin position="118"/>
        <end position="139"/>
    </location>
</feature>
<keyword evidence="2" id="KW-1003">Cell membrane</keyword>
<dbReference type="Pfam" id="PF00884">
    <property type="entry name" value="Sulfatase"/>
    <property type="match status" value="1"/>
</dbReference>